<keyword evidence="11 14" id="KW-0413">Isomerase</keyword>
<dbReference type="PANTHER" id="PTHR47529">
    <property type="entry name" value="PEPTIDYL-PROLYL CIS-TRANS ISOMERASE D"/>
    <property type="match status" value="1"/>
</dbReference>
<dbReference type="RefSeq" id="WP_108901815.1">
    <property type="nucleotide sequence ID" value="NZ_CP029185.2"/>
</dbReference>
<name>A0A2Y9U1T0_9GAMM</name>
<feature type="domain" description="PpiC" evidence="13">
    <location>
        <begin position="270"/>
        <end position="359"/>
    </location>
</feature>
<keyword evidence="4 12" id="KW-0812">Transmembrane</keyword>
<evidence type="ECO:0000256" key="4">
    <source>
        <dbReference type="ARBA" id="ARBA00022692"/>
    </source>
</evidence>
<keyword evidence="5 12" id="KW-1133">Transmembrane helix</keyword>
<evidence type="ECO:0000256" key="8">
    <source>
        <dbReference type="ARBA" id="ARBA00038408"/>
    </source>
</evidence>
<dbReference type="Pfam" id="PF13145">
    <property type="entry name" value="Rotamase_2"/>
    <property type="match status" value="1"/>
</dbReference>
<gene>
    <name evidence="14" type="ORF">HYN51_15235</name>
</gene>
<evidence type="ECO:0000259" key="13">
    <source>
        <dbReference type="PROSITE" id="PS50198"/>
    </source>
</evidence>
<comment type="subcellular location">
    <subcellularLocation>
        <location evidence="1">Cell inner membrane</location>
        <topology evidence="1">Single-pass type II membrane protein</topology>
        <orientation evidence="1">Periplasmic side</orientation>
    </subcellularLocation>
</comment>
<evidence type="ECO:0000256" key="1">
    <source>
        <dbReference type="ARBA" id="ARBA00004382"/>
    </source>
</evidence>
<evidence type="ECO:0000256" key="2">
    <source>
        <dbReference type="ARBA" id="ARBA00022475"/>
    </source>
</evidence>
<evidence type="ECO:0000256" key="11">
    <source>
        <dbReference type="PROSITE-ProRule" id="PRU00278"/>
    </source>
</evidence>
<organism evidence="14 15">
    <name type="scientific">Limnobaculum parvum</name>
    <dbReference type="NCBI Taxonomy" id="2172103"/>
    <lineage>
        <taxon>Bacteria</taxon>
        <taxon>Pseudomonadati</taxon>
        <taxon>Pseudomonadota</taxon>
        <taxon>Gammaproteobacteria</taxon>
        <taxon>Enterobacterales</taxon>
        <taxon>Budviciaceae</taxon>
        <taxon>Limnobaculum</taxon>
    </lineage>
</organism>
<dbReference type="InterPro" id="IPR023058">
    <property type="entry name" value="PPIase_PpiC_CS"/>
</dbReference>
<dbReference type="Gene3D" id="1.10.4030.10">
    <property type="entry name" value="Porin chaperone SurA, peptide-binding domain"/>
    <property type="match status" value="1"/>
</dbReference>
<evidence type="ECO:0000256" key="12">
    <source>
        <dbReference type="SAM" id="Phobius"/>
    </source>
</evidence>
<evidence type="ECO:0000256" key="9">
    <source>
        <dbReference type="ARBA" id="ARBA00040743"/>
    </source>
</evidence>
<reference evidence="14 15" key="1">
    <citation type="journal article" date="2019" name="Int. J. Syst. Evol. Microbiol.">
        <title>Limnobaculum parvum gen. nov., sp. nov., isolated from a freshwater lake.</title>
        <authorList>
            <person name="Baek C."/>
            <person name="Shin S.K."/>
            <person name="Yi H."/>
        </authorList>
    </citation>
    <scope>NUCLEOTIDE SEQUENCE [LARGE SCALE GENOMIC DNA]</scope>
    <source>
        <strain evidence="14 15">HYN0051</strain>
    </source>
</reference>
<dbReference type="KEGG" id="lpv:HYN51_15235"/>
<evidence type="ECO:0000256" key="10">
    <source>
        <dbReference type="ARBA" id="ARBA00042775"/>
    </source>
</evidence>
<dbReference type="EMBL" id="CP029185">
    <property type="protein sequence ID" value="AWH89772.1"/>
    <property type="molecule type" value="Genomic_DNA"/>
</dbReference>
<dbReference type="InterPro" id="IPR046357">
    <property type="entry name" value="PPIase_dom_sf"/>
</dbReference>
<protein>
    <recommendedName>
        <fullName evidence="9">Periplasmic chaperone PpiD</fullName>
    </recommendedName>
    <alternativeName>
        <fullName evidence="10">Periplasmic folding chaperone</fullName>
    </alternativeName>
</protein>
<dbReference type="Proteomes" id="UP000244908">
    <property type="component" value="Chromosome"/>
</dbReference>
<dbReference type="SUPFAM" id="SSF54534">
    <property type="entry name" value="FKBP-like"/>
    <property type="match status" value="1"/>
</dbReference>
<dbReference type="PROSITE" id="PS50198">
    <property type="entry name" value="PPIC_PPIASE_2"/>
    <property type="match status" value="1"/>
</dbReference>
<keyword evidence="3" id="KW-0997">Cell inner membrane</keyword>
<keyword evidence="6 12" id="KW-0472">Membrane</keyword>
<dbReference type="InterPro" id="IPR052029">
    <property type="entry name" value="PpiD_chaperone"/>
</dbReference>
<dbReference type="NCBIfam" id="NF008054">
    <property type="entry name" value="PRK10788.1"/>
    <property type="match status" value="1"/>
</dbReference>
<dbReference type="AlphaFoldDB" id="A0A2Y9U1T0"/>
<comment type="similarity">
    <text evidence="8">Belongs to the PpiD chaperone family.</text>
</comment>
<evidence type="ECO:0000256" key="6">
    <source>
        <dbReference type="ARBA" id="ARBA00023136"/>
    </source>
</evidence>
<proteinExistence type="inferred from homology"/>
<dbReference type="Gene3D" id="3.10.50.40">
    <property type="match status" value="1"/>
</dbReference>
<dbReference type="GO" id="GO:0003755">
    <property type="term" value="F:peptidyl-prolyl cis-trans isomerase activity"/>
    <property type="evidence" value="ECO:0007669"/>
    <property type="project" value="UniProtKB-KW"/>
</dbReference>
<evidence type="ECO:0000313" key="14">
    <source>
        <dbReference type="EMBL" id="AWH89772.1"/>
    </source>
</evidence>
<sequence length="628" mass="68732">MMDNLRAASNSVVLKVILALIMLSFVLTGVGSYLVGGSKSYVAEVNGQEIDRARFEQSVMNERARLQQQLGEQFSQLAGNEAYVKQMRQQVLNRMINDLLLDQYAAKIGMAIGDDQVKTSIQSSPEFSTDGKFDNSKYRDLLNRFQIAPEQYAEMTRKQLLTQQLLAAFAGTHFSLPAETESVVALIQQQRDVRVASIGMKALEAKPEVIPTAEQVKAFYDQNKSRFTAPEMARVKYIEVDAAKLTDDIKVSDQDVADFYAKNKPLYVQAPRTSYSIIVLSKESDAKDVLSQLKNGADFAALAKEKSLEKDSGAKGGDLGWLEATAVPDDIAKAKLTEKGQLSDVIHSDMGYLIVRLNDIQAAKEKSLEDVKAEITKNLLQDKSYNKFEDIQSKLIDGAASNNTSLDAAEKASGLKAQESGWLSRSNMPKELAYPEVVQEIFGGDLIGVKGAPGPNSDLITVEGDRAFVLRIAEYRPEAVQPFEEVSADITELLKRQNVVKMAREQADQLLAALKTDKGDEALQAANIRFGDKKVITRMSDDAQLAESVFALPLPKEGKPSYGVSSDKSDNVVLVALDAVHPGQMDASSLKAFSAQMANQDSSVVLDALIGNLRQQAKIKMGDLANVQ</sequence>
<keyword evidence="7" id="KW-0143">Chaperone</keyword>
<evidence type="ECO:0000256" key="7">
    <source>
        <dbReference type="ARBA" id="ARBA00023186"/>
    </source>
</evidence>
<dbReference type="InterPro" id="IPR000297">
    <property type="entry name" value="PPIase_PpiC"/>
</dbReference>
<dbReference type="Pfam" id="PF13624">
    <property type="entry name" value="SurA_N_3"/>
    <property type="match status" value="1"/>
</dbReference>
<evidence type="ECO:0000256" key="3">
    <source>
        <dbReference type="ARBA" id="ARBA00022519"/>
    </source>
</evidence>
<keyword evidence="2" id="KW-1003">Cell membrane</keyword>
<dbReference type="PANTHER" id="PTHR47529:SF1">
    <property type="entry name" value="PERIPLASMIC CHAPERONE PPID"/>
    <property type="match status" value="1"/>
</dbReference>
<dbReference type="PROSITE" id="PS01096">
    <property type="entry name" value="PPIC_PPIASE_1"/>
    <property type="match status" value="1"/>
</dbReference>
<dbReference type="OrthoDB" id="9812372at2"/>
<keyword evidence="15" id="KW-1185">Reference proteome</keyword>
<dbReference type="GO" id="GO:0005886">
    <property type="term" value="C:plasma membrane"/>
    <property type="evidence" value="ECO:0007669"/>
    <property type="project" value="UniProtKB-SubCell"/>
</dbReference>
<dbReference type="SUPFAM" id="SSF109998">
    <property type="entry name" value="Triger factor/SurA peptide-binding domain-like"/>
    <property type="match status" value="1"/>
</dbReference>
<evidence type="ECO:0000313" key="15">
    <source>
        <dbReference type="Proteomes" id="UP000244908"/>
    </source>
</evidence>
<feature type="transmembrane region" description="Helical" evidence="12">
    <location>
        <begin position="12"/>
        <end position="35"/>
    </location>
</feature>
<evidence type="ECO:0000256" key="5">
    <source>
        <dbReference type="ARBA" id="ARBA00022989"/>
    </source>
</evidence>
<keyword evidence="11" id="KW-0697">Rotamase</keyword>
<accession>A0A2Y9U1T0</accession>
<dbReference type="InterPro" id="IPR027304">
    <property type="entry name" value="Trigger_fact/SurA_dom_sf"/>
</dbReference>